<reference evidence="2 3" key="1">
    <citation type="submission" date="2024-10" db="EMBL/GenBank/DDBJ databases">
        <title>Updated reference genomes for cyclostephanoid diatoms.</title>
        <authorList>
            <person name="Roberts W.R."/>
            <person name="Alverson A.J."/>
        </authorList>
    </citation>
    <scope>NUCLEOTIDE SEQUENCE [LARGE SCALE GENOMIC DNA]</scope>
    <source>
        <strain evidence="2 3">AJA232-27</strain>
    </source>
</reference>
<evidence type="ECO:0000313" key="3">
    <source>
        <dbReference type="Proteomes" id="UP001530293"/>
    </source>
</evidence>
<keyword evidence="3" id="KW-1185">Reference proteome</keyword>
<dbReference type="SMART" id="SM00450">
    <property type="entry name" value="RHOD"/>
    <property type="match status" value="1"/>
</dbReference>
<dbReference type="InterPro" id="IPR001763">
    <property type="entry name" value="Rhodanese-like_dom"/>
</dbReference>
<dbReference type="Pfam" id="PF00581">
    <property type="entry name" value="Rhodanese"/>
    <property type="match status" value="1"/>
</dbReference>
<comment type="caution">
    <text evidence="2">The sequence shown here is derived from an EMBL/GenBank/DDBJ whole genome shotgun (WGS) entry which is preliminary data.</text>
</comment>
<dbReference type="PANTHER" id="PTHR44086">
    <property type="entry name" value="THIOSULFATE SULFURTRANSFERASE RDL2, MITOCHONDRIAL-RELATED"/>
    <property type="match status" value="1"/>
</dbReference>
<accession>A0ABD3MXG2</accession>
<dbReference type="PROSITE" id="PS50206">
    <property type="entry name" value="RHODANESE_3"/>
    <property type="match status" value="1"/>
</dbReference>
<feature type="domain" description="Rhodanese" evidence="1">
    <location>
        <begin position="81"/>
        <end position="178"/>
    </location>
</feature>
<gene>
    <name evidence="2" type="ORF">ACHAWU_003412</name>
</gene>
<dbReference type="PANTHER" id="PTHR44086:SF10">
    <property type="entry name" value="THIOSULFATE SULFURTRANSFERASE_RHODANESE-LIKE DOMAIN-CONTAINING PROTEIN 3"/>
    <property type="match status" value="1"/>
</dbReference>
<dbReference type="Gene3D" id="3.40.250.10">
    <property type="entry name" value="Rhodanese-like domain"/>
    <property type="match status" value="1"/>
</dbReference>
<dbReference type="Proteomes" id="UP001530293">
    <property type="component" value="Unassembled WGS sequence"/>
</dbReference>
<evidence type="ECO:0000313" key="2">
    <source>
        <dbReference type="EMBL" id="KAL3766656.1"/>
    </source>
</evidence>
<dbReference type="AlphaFoldDB" id="A0ABD3MXG2"/>
<dbReference type="EMBL" id="JALLBG020000082">
    <property type="protein sequence ID" value="KAL3766656.1"/>
    <property type="molecule type" value="Genomic_DNA"/>
</dbReference>
<sequence>MTGAVAFSSSATYYSRTSSCGHHLIHQIAALQSPSILKRRNKIYKQQMSFFGGQTSEGGIQRIDRAAMAEIVEDVANSSREESGYVIIDVRGHDEVQYTGKLDDVVETLPLPYIAEGALVMEEEDFKDAFGFEKPQLDETLVFTCKAGIRSSQAARLAKMAGYSNILDYMGGSNEWFS</sequence>
<proteinExistence type="predicted"/>
<dbReference type="InterPro" id="IPR036873">
    <property type="entry name" value="Rhodanese-like_dom_sf"/>
</dbReference>
<dbReference type="SUPFAM" id="SSF52821">
    <property type="entry name" value="Rhodanese/Cell cycle control phosphatase"/>
    <property type="match status" value="1"/>
</dbReference>
<name>A0ABD3MXG2_9STRA</name>
<protein>
    <recommendedName>
        <fullName evidence="1">Rhodanese domain-containing protein</fullName>
    </recommendedName>
</protein>
<evidence type="ECO:0000259" key="1">
    <source>
        <dbReference type="PROSITE" id="PS50206"/>
    </source>
</evidence>
<organism evidence="2 3">
    <name type="scientific">Discostella pseudostelligera</name>
    <dbReference type="NCBI Taxonomy" id="259834"/>
    <lineage>
        <taxon>Eukaryota</taxon>
        <taxon>Sar</taxon>
        <taxon>Stramenopiles</taxon>
        <taxon>Ochrophyta</taxon>
        <taxon>Bacillariophyta</taxon>
        <taxon>Coscinodiscophyceae</taxon>
        <taxon>Thalassiosirophycidae</taxon>
        <taxon>Stephanodiscales</taxon>
        <taxon>Stephanodiscaceae</taxon>
        <taxon>Discostella</taxon>
    </lineage>
</organism>